<dbReference type="HOGENOM" id="CLU_1522428_0_0_9"/>
<proteinExistence type="predicted"/>
<evidence type="ECO:0000256" key="1">
    <source>
        <dbReference type="SAM" id="Coils"/>
    </source>
</evidence>
<dbReference type="InterPro" id="IPR046118">
    <property type="entry name" value="DUF6115"/>
</dbReference>
<evidence type="ECO:0000313" key="4">
    <source>
        <dbReference type="Proteomes" id="UP000009257"/>
    </source>
</evidence>
<feature type="coiled-coil region" evidence="1">
    <location>
        <begin position="30"/>
        <end position="57"/>
    </location>
</feature>
<feature type="transmembrane region" description="Helical" evidence="2">
    <location>
        <begin position="6"/>
        <end position="23"/>
    </location>
</feature>
<dbReference type="AlphaFoldDB" id="G2PUU5"/>
<keyword evidence="2" id="KW-0472">Membrane</keyword>
<keyword evidence="2" id="KW-0812">Transmembrane</keyword>
<name>G2PUU5_9FIRM</name>
<dbReference type="Proteomes" id="UP000009257">
    <property type="component" value="Chromosome"/>
</dbReference>
<dbReference type="EMBL" id="CP003001">
    <property type="protein sequence ID" value="AEM74497.1"/>
    <property type="molecule type" value="Genomic_DNA"/>
</dbReference>
<dbReference type="KEGG" id="clc:Calla_1923"/>
<gene>
    <name evidence="3" type="ORF">Calla_1923</name>
</gene>
<accession>G2PUU5</accession>
<evidence type="ECO:0000256" key="2">
    <source>
        <dbReference type="SAM" id="Phobius"/>
    </source>
</evidence>
<dbReference type="RefSeq" id="WP_014043047.1">
    <property type="nucleotide sequence ID" value="NC_015949.1"/>
</dbReference>
<protein>
    <submittedName>
        <fullName evidence="3">Uncharacterized protein</fullName>
    </submittedName>
</protein>
<keyword evidence="2" id="KW-1133">Transmembrane helix</keyword>
<organism evidence="3 4">
    <name type="scientific">Caldicellulosiruptor acetigenus 6A</name>
    <dbReference type="NCBI Taxonomy" id="632516"/>
    <lineage>
        <taxon>Bacteria</taxon>
        <taxon>Bacillati</taxon>
        <taxon>Bacillota</taxon>
        <taxon>Bacillota incertae sedis</taxon>
        <taxon>Caldicellulosiruptorales</taxon>
        <taxon>Caldicellulosiruptoraceae</taxon>
        <taxon>Caldicellulosiruptor</taxon>
    </lineage>
</organism>
<reference evidence="3 4" key="1">
    <citation type="submission" date="2011-08" db="EMBL/GenBank/DDBJ databases">
        <title>Complete sequence of Caldicellulosiruptor lactoaceticus 6A.</title>
        <authorList>
            <consortium name="US DOE Joint Genome Institute"/>
            <person name="Lucas S."/>
            <person name="Han J."/>
            <person name="Lapidus A."/>
            <person name="Cheng J.-F."/>
            <person name="Goodwin L."/>
            <person name="Pitluck S."/>
            <person name="Peters L."/>
            <person name="Davenport K."/>
            <person name="Detter J.C."/>
            <person name="Han C."/>
            <person name="Tapia R."/>
            <person name="Land M."/>
            <person name="Hauser L."/>
            <person name="Kyrpides N."/>
            <person name="Ivanova N."/>
            <person name="Ovchinnikova G."/>
            <person name="Pagani I."/>
            <person name="Blumer-Schuette S.E."/>
            <person name="Kelly R.M."/>
            <person name="Woyke T."/>
        </authorList>
    </citation>
    <scope>NUCLEOTIDE SEQUENCE [LARGE SCALE GENOMIC DNA]</scope>
    <source>
        <strain evidence="3 4">6A</strain>
    </source>
</reference>
<keyword evidence="1" id="KW-0175">Coiled coil</keyword>
<evidence type="ECO:0000313" key="3">
    <source>
        <dbReference type="EMBL" id="AEM74497.1"/>
    </source>
</evidence>
<sequence>MDAYVILFIFFGLILILWVFRSIKRDIERGEKILHEAEKAQKTLSQLLNEAIETIEELDSFGEYIIERIENKVKWAKSEILDAGALPVKENNIKESKEYPEIDESIEKTAELKSWALKEDYIEPGKDMQKDENKKRSKEELYKKAVELYKQGYTVEQIASSLNIGKGEAKLAIRIVGRESI</sequence>
<dbReference type="Gene3D" id="1.10.10.60">
    <property type="entry name" value="Homeodomain-like"/>
    <property type="match status" value="1"/>
</dbReference>
<dbReference type="Pfam" id="PF19610">
    <property type="entry name" value="DUF6115"/>
    <property type="match status" value="1"/>
</dbReference>